<reference evidence="1" key="1">
    <citation type="submission" date="2022-05" db="EMBL/GenBank/DDBJ databases">
        <title>Novel bacterial taxa in a minimal lignocellulolytic consortium and its capacity to transform plastics disclosed by genome-resolved metagenomics.</title>
        <authorList>
            <person name="Rodriguez C.A.D."/>
            <person name="Diaz-Garcia L."/>
            <person name="Herrera K."/>
            <person name="Tarazona N.A."/>
            <person name="Sproer C."/>
            <person name="Overmann J."/>
            <person name="Jimenez D.J."/>
        </authorList>
    </citation>
    <scope>NUCLEOTIDE SEQUENCE</scope>
    <source>
        <strain evidence="1">MAG5</strain>
    </source>
</reference>
<evidence type="ECO:0008006" key="3">
    <source>
        <dbReference type="Google" id="ProtNLM"/>
    </source>
</evidence>
<organism evidence="1 2">
    <name type="scientific">Candidatus Pristimantibacillus lignocellulolyticus</name>
    <dbReference type="NCBI Taxonomy" id="2994561"/>
    <lineage>
        <taxon>Bacteria</taxon>
        <taxon>Bacillati</taxon>
        <taxon>Bacillota</taxon>
        <taxon>Bacilli</taxon>
        <taxon>Bacillales</taxon>
        <taxon>Paenibacillaceae</taxon>
        <taxon>Candidatus Pristimantibacillus</taxon>
    </lineage>
</organism>
<name>A0A9J6ZA27_9BACL</name>
<dbReference type="KEGG" id="plig:NAG76_14525"/>
<proteinExistence type="predicted"/>
<protein>
    <recommendedName>
        <fullName evidence="3">Nucleotide kinase</fullName>
    </recommendedName>
</protein>
<dbReference type="SUPFAM" id="SSF52540">
    <property type="entry name" value="P-loop containing nucleoside triphosphate hydrolases"/>
    <property type="match status" value="1"/>
</dbReference>
<sequence>MTQLHYFLSGNTSRGHISLIPETMKQLQYLIIIDGPFSSENGEIMDRLHEQLSNNELLELQLVHHPSSPQQLQAILLPRYGLGIISSAPPSMIETTDYKGSIITLNVYDFYNLEIIDQHRAAIDALGEQIYKNHQQAYRSYEQALVIHDEWEKIYIDAMDYNKANQFADQLAQKLFPTLGNQPSSTPIHRFLGAATPDGAIDYVPVLTEGLTRYFIKGRPGSGKSTLLRKLVQKGIDQHYQLEVYQCGLDPNSLDMVICRELGFAIFDSTAPHEYFPTESNDHIIDMYELCITAGTDEKFASSLQEISTRYKLKMTEGNVALALAKQFQLDRATLTKPALDTEGIQQLEQLILRNVETLIGFQHGVL</sequence>
<dbReference type="InterPro" id="IPR027417">
    <property type="entry name" value="P-loop_NTPase"/>
</dbReference>
<evidence type="ECO:0000313" key="2">
    <source>
        <dbReference type="Proteomes" id="UP001056756"/>
    </source>
</evidence>
<dbReference type="Proteomes" id="UP001056756">
    <property type="component" value="Chromosome"/>
</dbReference>
<dbReference type="EMBL" id="CP097899">
    <property type="protein sequence ID" value="URN93054.1"/>
    <property type="molecule type" value="Genomic_DNA"/>
</dbReference>
<evidence type="ECO:0000313" key="1">
    <source>
        <dbReference type="EMBL" id="URN93054.1"/>
    </source>
</evidence>
<dbReference type="AlphaFoldDB" id="A0A9J6ZA27"/>
<accession>A0A9J6ZA27</accession>
<gene>
    <name evidence="1" type="ORF">NAG76_14525</name>
</gene>